<keyword evidence="4" id="KW-1185">Reference proteome</keyword>
<dbReference type="SUPFAM" id="SSF81383">
    <property type="entry name" value="F-box domain"/>
    <property type="match status" value="1"/>
</dbReference>
<feature type="region of interest" description="Disordered" evidence="1">
    <location>
        <begin position="467"/>
        <end position="506"/>
    </location>
</feature>
<dbReference type="Proteomes" id="UP000800041">
    <property type="component" value="Unassembled WGS sequence"/>
</dbReference>
<dbReference type="EMBL" id="ML977149">
    <property type="protein sequence ID" value="KAF1988353.1"/>
    <property type="molecule type" value="Genomic_DNA"/>
</dbReference>
<gene>
    <name evidence="3" type="ORF">K402DRAFT_352400</name>
</gene>
<dbReference type="InterPro" id="IPR036047">
    <property type="entry name" value="F-box-like_dom_sf"/>
</dbReference>
<dbReference type="PROSITE" id="PS50181">
    <property type="entry name" value="FBOX"/>
    <property type="match status" value="1"/>
</dbReference>
<sequence>MAECDPHRPSFASLEATMAPLTGTQGQTQTQTPALAQTQSASSAGKRASAVQIAELAPNSGSSSCEIAGPCTESSAASHLLQLRQNLRNKFIPKFQIGLPANFIRLGKQRIANSFSSSSPSKDQLAELLFALPTELHILILIKLNFADLLALRLASQSFNNLIKSCESAIVRHYVKHVGKSWEYELYPPPRPNQASITYLINLKHRTNTCQKLAAQLCNFVARDILRRNTARKRREFSATWHRMYDRLVPLLFTLSHFFEEYRRIILERCVSRSKSGQNFLLNSGSTLWDDQMQIMDKYDPMLLLDCYHMYGFMLQAFERKLRPPAMASTFERFIRGWTAKPATTQEIEILLMLGGMDQVQRVLSHRTYNERRKALDNFIKGLSPTKNPAKWREHWTELGVANETIRLDKIPNTKIAVPALHLIWVPNALNLLLQKEIIEHVDFGGDSSVRSTRDFVSDLVGYDILRFSSPPPQPLDNDEDDDDVSDSEEEDEDSEDGSDDDDLDV</sequence>
<reference evidence="3" key="1">
    <citation type="journal article" date="2020" name="Stud. Mycol.">
        <title>101 Dothideomycetes genomes: a test case for predicting lifestyles and emergence of pathogens.</title>
        <authorList>
            <person name="Haridas S."/>
            <person name="Albert R."/>
            <person name="Binder M."/>
            <person name="Bloem J."/>
            <person name="Labutti K."/>
            <person name="Salamov A."/>
            <person name="Andreopoulos B."/>
            <person name="Baker S."/>
            <person name="Barry K."/>
            <person name="Bills G."/>
            <person name="Bluhm B."/>
            <person name="Cannon C."/>
            <person name="Castanera R."/>
            <person name="Culley D."/>
            <person name="Daum C."/>
            <person name="Ezra D."/>
            <person name="Gonzalez J."/>
            <person name="Henrissat B."/>
            <person name="Kuo A."/>
            <person name="Liang C."/>
            <person name="Lipzen A."/>
            <person name="Lutzoni F."/>
            <person name="Magnuson J."/>
            <person name="Mondo S."/>
            <person name="Nolan M."/>
            <person name="Ohm R."/>
            <person name="Pangilinan J."/>
            <person name="Park H.-J."/>
            <person name="Ramirez L."/>
            <person name="Alfaro M."/>
            <person name="Sun H."/>
            <person name="Tritt A."/>
            <person name="Yoshinaga Y."/>
            <person name="Zwiers L.-H."/>
            <person name="Turgeon B."/>
            <person name="Goodwin S."/>
            <person name="Spatafora J."/>
            <person name="Crous P."/>
            <person name="Grigoriev I."/>
        </authorList>
    </citation>
    <scope>NUCLEOTIDE SEQUENCE</scope>
    <source>
        <strain evidence="3">CBS 113979</strain>
    </source>
</reference>
<proteinExistence type="predicted"/>
<dbReference type="OrthoDB" id="5396937at2759"/>
<accession>A0A6G1H550</accession>
<feature type="compositionally biased region" description="Acidic residues" evidence="1">
    <location>
        <begin position="477"/>
        <end position="506"/>
    </location>
</feature>
<dbReference type="SMART" id="SM00256">
    <property type="entry name" value="FBOX"/>
    <property type="match status" value="1"/>
</dbReference>
<evidence type="ECO:0000256" key="1">
    <source>
        <dbReference type="SAM" id="MobiDB-lite"/>
    </source>
</evidence>
<feature type="domain" description="F-box" evidence="2">
    <location>
        <begin position="126"/>
        <end position="174"/>
    </location>
</feature>
<evidence type="ECO:0000313" key="4">
    <source>
        <dbReference type="Proteomes" id="UP000800041"/>
    </source>
</evidence>
<evidence type="ECO:0000313" key="3">
    <source>
        <dbReference type="EMBL" id="KAF1988353.1"/>
    </source>
</evidence>
<protein>
    <recommendedName>
        <fullName evidence="2">F-box domain-containing protein</fullName>
    </recommendedName>
</protein>
<dbReference type="AlphaFoldDB" id="A0A6G1H550"/>
<evidence type="ECO:0000259" key="2">
    <source>
        <dbReference type="PROSITE" id="PS50181"/>
    </source>
</evidence>
<name>A0A6G1H550_9PEZI</name>
<dbReference type="InterPro" id="IPR001810">
    <property type="entry name" value="F-box_dom"/>
</dbReference>
<dbReference type="Pfam" id="PF00646">
    <property type="entry name" value="F-box"/>
    <property type="match status" value="1"/>
</dbReference>
<organism evidence="3 4">
    <name type="scientific">Aulographum hederae CBS 113979</name>
    <dbReference type="NCBI Taxonomy" id="1176131"/>
    <lineage>
        <taxon>Eukaryota</taxon>
        <taxon>Fungi</taxon>
        <taxon>Dikarya</taxon>
        <taxon>Ascomycota</taxon>
        <taxon>Pezizomycotina</taxon>
        <taxon>Dothideomycetes</taxon>
        <taxon>Pleosporomycetidae</taxon>
        <taxon>Aulographales</taxon>
        <taxon>Aulographaceae</taxon>
    </lineage>
</organism>